<accession>Q82V97</accession>
<dbReference type="PRINTS" id="PR01438">
    <property type="entry name" value="UNVRSLSTRESS"/>
</dbReference>
<dbReference type="InterPro" id="IPR006015">
    <property type="entry name" value="Universal_stress_UspA"/>
</dbReference>
<dbReference type="HOGENOM" id="CLU_049301_2_1_4"/>
<dbReference type="STRING" id="228410.NE1201"/>
<name>Q82V97_NITEU</name>
<dbReference type="InterPro" id="IPR014729">
    <property type="entry name" value="Rossmann-like_a/b/a_fold"/>
</dbReference>
<dbReference type="Proteomes" id="UP000001416">
    <property type="component" value="Chromosome"/>
</dbReference>
<evidence type="ECO:0000256" key="1">
    <source>
        <dbReference type="ARBA" id="ARBA00008791"/>
    </source>
</evidence>
<dbReference type="InterPro" id="IPR006016">
    <property type="entry name" value="UspA"/>
</dbReference>
<organism evidence="3 4">
    <name type="scientific">Nitrosomonas europaea (strain ATCC 19718 / CIP 103999 / KCTC 2705 / NBRC 14298)</name>
    <dbReference type="NCBI Taxonomy" id="228410"/>
    <lineage>
        <taxon>Bacteria</taxon>
        <taxon>Pseudomonadati</taxon>
        <taxon>Pseudomonadota</taxon>
        <taxon>Betaproteobacteria</taxon>
        <taxon>Nitrosomonadales</taxon>
        <taxon>Nitrosomonadaceae</taxon>
        <taxon>Nitrosomonas</taxon>
    </lineage>
</organism>
<dbReference type="KEGG" id="neu:NE1201"/>
<evidence type="ECO:0000313" key="4">
    <source>
        <dbReference type="Proteomes" id="UP000001416"/>
    </source>
</evidence>
<gene>
    <name evidence="3" type="ordered locus">NE1201</name>
</gene>
<dbReference type="OrthoDB" id="5295044at2"/>
<dbReference type="SUPFAM" id="SSF52402">
    <property type="entry name" value="Adenine nucleotide alpha hydrolases-like"/>
    <property type="match status" value="2"/>
</dbReference>
<dbReference type="EMBL" id="AL954747">
    <property type="protein sequence ID" value="CAD85112.1"/>
    <property type="molecule type" value="Genomic_DNA"/>
</dbReference>
<dbReference type="AlphaFoldDB" id="Q82V97"/>
<dbReference type="eggNOG" id="COG0589">
    <property type="taxonomic scope" value="Bacteria"/>
</dbReference>
<dbReference type="Gene3D" id="3.40.50.620">
    <property type="entry name" value="HUPs"/>
    <property type="match status" value="2"/>
</dbReference>
<feature type="domain" description="UspA" evidence="2">
    <location>
        <begin position="1"/>
        <end position="144"/>
    </location>
</feature>
<comment type="similarity">
    <text evidence="1">Belongs to the universal stress protein A family.</text>
</comment>
<proteinExistence type="inferred from homology"/>
<evidence type="ECO:0000313" key="3">
    <source>
        <dbReference type="EMBL" id="CAD85112.1"/>
    </source>
</evidence>
<evidence type="ECO:0000259" key="2">
    <source>
        <dbReference type="Pfam" id="PF00582"/>
    </source>
</evidence>
<dbReference type="PhylomeDB" id="Q82V97"/>
<dbReference type="Pfam" id="PF00582">
    <property type="entry name" value="Usp"/>
    <property type="match status" value="2"/>
</dbReference>
<protein>
    <submittedName>
        <fullName evidence="3">Universal stress protein (Usp)</fullName>
    </submittedName>
</protein>
<reference evidence="3 4" key="1">
    <citation type="journal article" date="2003" name="J. Bacteriol.">
        <title>Complete genome sequence of the ammonia-oxidizing bacterium and obligate chemolithoautotroph Nitrosomonas europaea.</title>
        <authorList>
            <person name="Chain P."/>
            <person name="Lamerdin J."/>
            <person name="Larimer F."/>
            <person name="Regala W."/>
            <person name="Land M."/>
            <person name="Hauser L."/>
            <person name="Hooper A."/>
            <person name="Klotz M."/>
            <person name="Norton J."/>
            <person name="Sayavedra-Soto L."/>
            <person name="Arciero D."/>
            <person name="Hommes N."/>
            <person name="Whittaker M."/>
            <person name="Arp D."/>
        </authorList>
    </citation>
    <scope>NUCLEOTIDE SEQUENCE [LARGE SCALE GENOMIC DNA]</scope>
    <source>
        <strain evidence="4">ATCC 19718 / CIP 103999 / KCTC 2705 / NBRC 14298</strain>
    </source>
</reference>
<dbReference type="CDD" id="cd00293">
    <property type="entry name" value="USP-like"/>
    <property type="match status" value="2"/>
</dbReference>
<dbReference type="RefSeq" id="WP_011111789.1">
    <property type="nucleotide sequence ID" value="NC_004757.1"/>
</dbReference>
<keyword evidence="4" id="KW-1185">Reference proteome</keyword>
<dbReference type="GeneID" id="87104380"/>
<dbReference type="PANTHER" id="PTHR46268">
    <property type="entry name" value="STRESS RESPONSE PROTEIN NHAX"/>
    <property type="match status" value="1"/>
</dbReference>
<sequence length="320" mass="34180">MIRRTLIPLDGSELAERAIPHLLRFVEPDQTELLLMAALSSTSSSLFEDTARLLMSGQTALSKGHEAGKRVDIVAQQLRQTGFNVANRLLSGAPAASILHLAEEAYVDLIAMSTHGRTGLGQVLLGSVADEVVRNARPPVFLVPAAVVVKPDSLPRTILLPLDGTPLAETAIPVASQFAQNTGATIYLIRVVEPGDSGDELQDAQILAGSDYAGEQPIIRQAISYLERIRLRLQLAGVSSCSRIAAGDPADVIARIVHAEDADLIVMSTHGRSGMERMVHGSVVSRIIGNTICPLLLMRGRVPVEAYERTGNEVSAVSFC</sequence>
<dbReference type="PANTHER" id="PTHR46268:SF6">
    <property type="entry name" value="UNIVERSAL STRESS PROTEIN UP12"/>
    <property type="match status" value="1"/>
</dbReference>
<feature type="domain" description="UspA" evidence="2">
    <location>
        <begin position="156"/>
        <end position="299"/>
    </location>
</feature>